<keyword evidence="2" id="KW-1185">Reference proteome</keyword>
<sequence>MVTTRRGAWSRRDHVDRSNAHVDRTHIKQLYDIEKRSGEENTLREDTDKPITWDLVVGFSESLKCQKNPATSSNLLPGHSLLDKS</sequence>
<comment type="caution">
    <text evidence="1">The sequence shown here is derived from an EMBL/GenBank/DDBJ whole genome shotgun (WGS) entry which is preliminary data.</text>
</comment>
<dbReference type="Proteomes" id="UP001055811">
    <property type="component" value="Linkage Group LG08"/>
</dbReference>
<reference evidence="2" key="1">
    <citation type="journal article" date="2022" name="Mol. Ecol. Resour.">
        <title>The genomes of chicory, endive, great burdock and yacon provide insights into Asteraceae palaeo-polyploidization history and plant inulin production.</title>
        <authorList>
            <person name="Fan W."/>
            <person name="Wang S."/>
            <person name="Wang H."/>
            <person name="Wang A."/>
            <person name="Jiang F."/>
            <person name="Liu H."/>
            <person name="Zhao H."/>
            <person name="Xu D."/>
            <person name="Zhang Y."/>
        </authorList>
    </citation>
    <scope>NUCLEOTIDE SEQUENCE [LARGE SCALE GENOMIC DNA]</scope>
    <source>
        <strain evidence="2">cv. Punajuju</strain>
    </source>
</reference>
<evidence type="ECO:0000313" key="2">
    <source>
        <dbReference type="Proteomes" id="UP001055811"/>
    </source>
</evidence>
<gene>
    <name evidence="1" type="ORF">L2E82_45299</name>
</gene>
<reference evidence="1 2" key="2">
    <citation type="journal article" date="2022" name="Mol. Ecol. Resour.">
        <title>The genomes of chicory, endive, great burdock and yacon provide insights into Asteraceae paleo-polyploidization history and plant inulin production.</title>
        <authorList>
            <person name="Fan W."/>
            <person name="Wang S."/>
            <person name="Wang H."/>
            <person name="Wang A."/>
            <person name="Jiang F."/>
            <person name="Liu H."/>
            <person name="Zhao H."/>
            <person name="Xu D."/>
            <person name="Zhang Y."/>
        </authorList>
    </citation>
    <scope>NUCLEOTIDE SEQUENCE [LARGE SCALE GENOMIC DNA]</scope>
    <source>
        <strain evidence="2">cv. Punajuju</strain>
        <tissue evidence="1">Leaves</tissue>
    </source>
</reference>
<evidence type="ECO:0000313" key="1">
    <source>
        <dbReference type="EMBL" id="KAI3700662.1"/>
    </source>
</evidence>
<proteinExistence type="predicted"/>
<dbReference type="EMBL" id="CM042016">
    <property type="protein sequence ID" value="KAI3700662.1"/>
    <property type="molecule type" value="Genomic_DNA"/>
</dbReference>
<accession>A0ACB8ZSX5</accession>
<organism evidence="1 2">
    <name type="scientific">Cichorium intybus</name>
    <name type="common">Chicory</name>
    <dbReference type="NCBI Taxonomy" id="13427"/>
    <lineage>
        <taxon>Eukaryota</taxon>
        <taxon>Viridiplantae</taxon>
        <taxon>Streptophyta</taxon>
        <taxon>Embryophyta</taxon>
        <taxon>Tracheophyta</taxon>
        <taxon>Spermatophyta</taxon>
        <taxon>Magnoliopsida</taxon>
        <taxon>eudicotyledons</taxon>
        <taxon>Gunneridae</taxon>
        <taxon>Pentapetalae</taxon>
        <taxon>asterids</taxon>
        <taxon>campanulids</taxon>
        <taxon>Asterales</taxon>
        <taxon>Asteraceae</taxon>
        <taxon>Cichorioideae</taxon>
        <taxon>Cichorieae</taxon>
        <taxon>Cichoriinae</taxon>
        <taxon>Cichorium</taxon>
    </lineage>
</organism>
<name>A0ACB8ZSX5_CICIN</name>
<protein>
    <submittedName>
        <fullName evidence="1">Uncharacterized protein</fullName>
    </submittedName>
</protein>